<evidence type="ECO:0000259" key="4">
    <source>
        <dbReference type="PROSITE" id="PS51077"/>
    </source>
</evidence>
<dbReference type="PANTHER" id="PTHR30136:SF24">
    <property type="entry name" value="HTH-TYPE TRANSCRIPTIONAL REPRESSOR ALLR"/>
    <property type="match status" value="1"/>
</dbReference>
<dbReference type="InterPro" id="IPR036390">
    <property type="entry name" value="WH_DNA-bd_sf"/>
</dbReference>
<keyword evidence="7" id="KW-1185">Reference proteome</keyword>
<dbReference type="InterPro" id="IPR050707">
    <property type="entry name" value="HTH_MetabolicPath_Reg"/>
</dbReference>
<dbReference type="InterPro" id="IPR005471">
    <property type="entry name" value="Tscrpt_reg_IclR_N"/>
</dbReference>
<keyword evidence="2" id="KW-0238">DNA-binding</keyword>
<protein>
    <submittedName>
        <fullName evidence="6">Helix-turn-helix domain-containing protein</fullName>
    </submittedName>
</protein>
<organism evidence="6 7">
    <name type="scientific">Streptomyces chilikensis</name>
    <dbReference type="NCBI Taxonomy" id="1194079"/>
    <lineage>
        <taxon>Bacteria</taxon>
        <taxon>Bacillati</taxon>
        <taxon>Actinomycetota</taxon>
        <taxon>Actinomycetes</taxon>
        <taxon>Kitasatosporales</taxon>
        <taxon>Streptomycetaceae</taxon>
        <taxon>Streptomyces</taxon>
    </lineage>
</organism>
<evidence type="ECO:0000256" key="2">
    <source>
        <dbReference type="ARBA" id="ARBA00023125"/>
    </source>
</evidence>
<feature type="domain" description="IclR-ED" evidence="5">
    <location>
        <begin position="66"/>
        <end position="224"/>
    </location>
</feature>
<keyword evidence="3" id="KW-0804">Transcription</keyword>
<dbReference type="PROSITE" id="PS51078">
    <property type="entry name" value="ICLR_ED"/>
    <property type="match status" value="1"/>
</dbReference>
<evidence type="ECO:0000256" key="1">
    <source>
        <dbReference type="ARBA" id="ARBA00023015"/>
    </source>
</evidence>
<dbReference type="SMART" id="SM00346">
    <property type="entry name" value="HTH_ICLR"/>
    <property type="match status" value="1"/>
</dbReference>
<comment type="caution">
    <text evidence="6">The sequence shown here is derived from an EMBL/GenBank/DDBJ whole genome shotgun (WGS) entry which is preliminary data.</text>
</comment>
<dbReference type="InterPro" id="IPR014757">
    <property type="entry name" value="Tscrpt_reg_IclR_C"/>
</dbReference>
<dbReference type="Gene3D" id="3.30.450.40">
    <property type="match status" value="2"/>
</dbReference>
<dbReference type="Proteomes" id="UP001551584">
    <property type="component" value="Unassembled WGS sequence"/>
</dbReference>
<dbReference type="EMBL" id="JBEZNA010000008">
    <property type="protein sequence ID" value="MEU9576749.1"/>
    <property type="molecule type" value="Genomic_DNA"/>
</dbReference>
<evidence type="ECO:0000259" key="5">
    <source>
        <dbReference type="PROSITE" id="PS51078"/>
    </source>
</evidence>
<dbReference type="PANTHER" id="PTHR30136">
    <property type="entry name" value="HELIX-TURN-HELIX TRANSCRIPTIONAL REGULATOR, ICLR FAMILY"/>
    <property type="match status" value="1"/>
</dbReference>
<proteinExistence type="predicted"/>
<feature type="domain" description="HTH iclR-type" evidence="4">
    <location>
        <begin position="6"/>
        <end position="67"/>
    </location>
</feature>
<dbReference type="RefSeq" id="WP_359269295.1">
    <property type="nucleotide sequence ID" value="NZ_JBEZNA010000008.1"/>
</dbReference>
<evidence type="ECO:0000313" key="6">
    <source>
        <dbReference type="EMBL" id="MEU9576749.1"/>
    </source>
</evidence>
<reference evidence="6 7" key="1">
    <citation type="submission" date="2024-06" db="EMBL/GenBank/DDBJ databases">
        <title>The Natural Products Discovery Center: Release of the First 8490 Sequenced Strains for Exploring Actinobacteria Biosynthetic Diversity.</title>
        <authorList>
            <person name="Kalkreuter E."/>
            <person name="Kautsar S.A."/>
            <person name="Yang D."/>
            <person name="Bader C.D."/>
            <person name="Teijaro C.N."/>
            <person name="Fluegel L."/>
            <person name="Davis C.M."/>
            <person name="Simpson J.R."/>
            <person name="Lauterbach L."/>
            <person name="Steele A.D."/>
            <person name="Gui C."/>
            <person name="Meng S."/>
            <person name="Li G."/>
            <person name="Viehrig K."/>
            <person name="Ye F."/>
            <person name="Su P."/>
            <person name="Kiefer A.F."/>
            <person name="Nichols A."/>
            <person name="Cepeda A.J."/>
            <person name="Yan W."/>
            <person name="Fan B."/>
            <person name="Jiang Y."/>
            <person name="Adhikari A."/>
            <person name="Zheng C.-J."/>
            <person name="Schuster L."/>
            <person name="Cowan T.M."/>
            <person name="Smanski M.J."/>
            <person name="Chevrette M.G."/>
            <person name="De Carvalho L.P.S."/>
            <person name="Shen B."/>
        </authorList>
    </citation>
    <scope>NUCLEOTIDE SEQUENCE [LARGE SCALE GENOMIC DNA]</scope>
    <source>
        <strain evidence="6 7">NPDC048117</strain>
    </source>
</reference>
<accession>A0ABV3EKN4</accession>
<dbReference type="Pfam" id="PF09339">
    <property type="entry name" value="HTH_IclR"/>
    <property type="match status" value="1"/>
</dbReference>
<dbReference type="InterPro" id="IPR036388">
    <property type="entry name" value="WH-like_DNA-bd_sf"/>
</dbReference>
<sequence length="230" mass="24050">MAAEGSQTLERGLMALRMIAEERDGLTASEVGARLGVHRSVAYRLLGALVRQGFAAKDDANRYRVGLAFFTLAELTRPPLLDAARPVLRDLAAELGVTACLVVPEGNDAVAVAVVEPPGSGARLSYRVGNRDPLDLGAGGLALLAALPPRPGEPGRVAEVRARGYALTCEELIPGVFGVASPVVRQAHEQPAAVTTLTHREDLARQAVPAVLAAAERLARALAAPGPRDH</sequence>
<dbReference type="PROSITE" id="PS51077">
    <property type="entry name" value="HTH_ICLR"/>
    <property type="match status" value="1"/>
</dbReference>
<gene>
    <name evidence="6" type="ORF">AB0D95_05620</name>
</gene>
<evidence type="ECO:0000256" key="3">
    <source>
        <dbReference type="ARBA" id="ARBA00023163"/>
    </source>
</evidence>
<dbReference type="Gene3D" id="1.10.10.10">
    <property type="entry name" value="Winged helix-like DNA-binding domain superfamily/Winged helix DNA-binding domain"/>
    <property type="match status" value="1"/>
</dbReference>
<dbReference type="SUPFAM" id="SSF55781">
    <property type="entry name" value="GAF domain-like"/>
    <property type="match status" value="1"/>
</dbReference>
<dbReference type="Pfam" id="PF01614">
    <property type="entry name" value="IclR_C"/>
    <property type="match status" value="1"/>
</dbReference>
<evidence type="ECO:0000313" key="7">
    <source>
        <dbReference type="Proteomes" id="UP001551584"/>
    </source>
</evidence>
<name>A0ABV3EKN4_9ACTN</name>
<keyword evidence="1" id="KW-0805">Transcription regulation</keyword>
<dbReference type="SUPFAM" id="SSF46785">
    <property type="entry name" value="Winged helix' DNA-binding domain"/>
    <property type="match status" value="1"/>
</dbReference>
<dbReference type="InterPro" id="IPR029016">
    <property type="entry name" value="GAF-like_dom_sf"/>
</dbReference>